<evidence type="ECO:0000256" key="5">
    <source>
        <dbReference type="ARBA" id="ARBA00022684"/>
    </source>
</evidence>
<dbReference type="SUPFAM" id="SSF55931">
    <property type="entry name" value="Glutamine synthetase/guanido kinase"/>
    <property type="match status" value="1"/>
</dbReference>
<dbReference type="PANTHER" id="PTHR34378:SF1">
    <property type="entry name" value="GLUTAMATE--CYSTEINE LIGASE, CHLOROPLASTIC"/>
    <property type="match status" value="1"/>
</dbReference>
<evidence type="ECO:0000256" key="2">
    <source>
        <dbReference type="ARBA" id="ARBA00010253"/>
    </source>
</evidence>
<dbReference type="GO" id="GO:0016874">
    <property type="term" value="F:ligase activity"/>
    <property type="evidence" value="ECO:0007669"/>
    <property type="project" value="UniProtKB-KW"/>
</dbReference>
<comment type="similarity">
    <text evidence="10">Belongs to the glutamate--cysteine ligase type 2 family. EgtA subfamily.</text>
</comment>
<name>A0ABM8E6U4_9HYPH</name>
<keyword evidence="5" id="KW-0317">Glutathione biosynthesis</keyword>
<dbReference type="NCBIfam" id="TIGR01436">
    <property type="entry name" value="glu_cys_lig_pln"/>
    <property type="match status" value="1"/>
</dbReference>
<sequence>MARDVTDSTPIASRDALVEWLAAGCKSAGAPLLVGTEHEKIAFYSDLLAPVPYGCDGGRCGVGRLLEGVQEATGWEPIMDRDALIGLAQTDGGGAISIEPGGQFELSGAPLLDIHATDAELGAHLSALAGVAHSLGVQFLDLGASPKWSRAETPVMPKQRYKIMAAYMPKVGARGLDMMFRTATIQANLDFVSETDMVEKVRVGLALQPLVTALFANSPFLDGKPTGRLSERSNIWLDTDADRTGMLPFAFEEGFGFERYVDYALDVPMYFVKRGDVYHDVAGASFRDLLDGRLPQLPGERAVMSDWANHLSTIFPEVRIKTYLEMRGADGGPRAHMTALPALFAGLFYDSVALDQARQLTKGWSAAARQQLREDVPSLALDATIDGRSLREIGRDVLALAEAGLKRRARVNAEGADETIYLAPLQKIVSEGRTLAQLRLEAFHGAWGGSVDGAFRDCVIPL</sequence>
<keyword evidence="12" id="KW-1185">Reference proteome</keyword>
<dbReference type="Proteomes" id="UP001317629">
    <property type="component" value="Chromosome"/>
</dbReference>
<evidence type="ECO:0000256" key="9">
    <source>
        <dbReference type="ARBA" id="ARBA00023157"/>
    </source>
</evidence>
<dbReference type="RefSeq" id="WP_281931186.1">
    <property type="nucleotide sequence ID" value="NZ_AP027142.1"/>
</dbReference>
<evidence type="ECO:0000313" key="12">
    <source>
        <dbReference type="Proteomes" id="UP001317629"/>
    </source>
</evidence>
<gene>
    <name evidence="11" type="primary">gshA</name>
    <name evidence="11" type="ORF">SS37A_12140</name>
</gene>
<evidence type="ECO:0000256" key="3">
    <source>
        <dbReference type="ARBA" id="ARBA00011153"/>
    </source>
</evidence>
<accession>A0ABM8E6U4</accession>
<evidence type="ECO:0000256" key="1">
    <source>
        <dbReference type="ARBA" id="ARBA00005006"/>
    </source>
</evidence>
<dbReference type="InterPro" id="IPR006336">
    <property type="entry name" value="GCS2"/>
</dbReference>
<keyword evidence="4 10" id="KW-0436">Ligase</keyword>
<evidence type="ECO:0000256" key="8">
    <source>
        <dbReference type="ARBA" id="ARBA00022946"/>
    </source>
</evidence>
<reference evidence="11 12" key="1">
    <citation type="journal article" date="2023" name="Int. J. Syst. Evol. Microbiol.">
        <title>Methylocystis iwaonis sp. nov., a type II methane-oxidizing bacterium from surface soil of a rice paddy field in Japan, and emended description of the genus Methylocystis (ex Whittenbury et al. 1970) Bowman et al. 1993.</title>
        <authorList>
            <person name="Kaise H."/>
            <person name="Sawadogo J.B."/>
            <person name="Alam M.S."/>
            <person name="Ueno C."/>
            <person name="Dianou D."/>
            <person name="Shinjo R."/>
            <person name="Asakawa S."/>
        </authorList>
    </citation>
    <scope>NUCLEOTIDE SEQUENCE [LARGE SCALE GENOMIC DNA]</scope>
    <source>
        <strain evidence="11 12">SS37A-Re</strain>
    </source>
</reference>
<evidence type="ECO:0000256" key="10">
    <source>
        <dbReference type="PIRNR" id="PIRNR017901"/>
    </source>
</evidence>
<dbReference type="PANTHER" id="PTHR34378">
    <property type="entry name" value="GLUTAMATE--CYSTEINE LIGASE, CHLOROPLASTIC"/>
    <property type="match status" value="1"/>
</dbReference>
<dbReference type="EC" id="6.3.2.2" evidence="10"/>
<dbReference type="PIRSF" id="PIRSF017901">
    <property type="entry name" value="GCL"/>
    <property type="match status" value="1"/>
</dbReference>
<dbReference type="InterPro" id="IPR014746">
    <property type="entry name" value="Gln_synth/guanido_kin_cat_dom"/>
</dbReference>
<evidence type="ECO:0000313" key="11">
    <source>
        <dbReference type="EMBL" id="BDV33685.1"/>
    </source>
</evidence>
<comment type="similarity">
    <text evidence="2">Belongs to the carboxylate-amine ligase family. Glutamate--cysteine ligase type 2 subfamily.</text>
</comment>
<dbReference type="InterPro" id="IPR011556">
    <property type="entry name" value="Glut_cys_lig_pln_type"/>
</dbReference>
<evidence type="ECO:0000256" key="6">
    <source>
        <dbReference type="ARBA" id="ARBA00022741"/>
    </source>
</evidence>
<comment type="subunit">
    <text evidence="3">Homodimer or monomer when oxidized or reduced, respectively.</text>
</comment>
<comment type="pathway">
    <text evidence="1">Sulfur metabolism; glutathione biosynthesis; glutathione from L-cysteine and L-glutamate: step 1/2.</text>
</comment>
<keyword evidence="9" id="KW-1015">Disulfide bond</keyword>
<comment type="function">
    <text evidence="10">Catalyzes the synthesis of gamma-glutamylcysteine (gamma-GC).</text>
</comment>
<keyword evidence="8" id="KW-0809">Transit peptide</keyword>
<protein>
    <recommendedName>
        <fullName evidence="10">Glutamate--cysteine ligase</fullName>
        <ecNumber evidence="10">6.3.2.2</ecNumber>
    </recommendedName>
</protein>
<dbReference type="InterPro" id="IPR035434">
    <property type="entry name" value="GCL_bact_plant"/>
</dbReference>
<dbReference type="Gene3D" id="3.30.590.20">
    <property type="match status" value="1"/>
</dbReference>
<comment type="catalytic activity">
    <reaction evidence="10">
        <text>L-cysteine + L-glutamate + ATP = gamma-L-glutamyl-L-cysteine + ADP + phosphate + H(+)</text>
        <dbReference type="Rhea" id="RHEA:13285"/>
        <dbReference type="ChEBI" id="CHEBI:15378"/>
        <dbReference type="ChEBI" id="CHEBI:29985"/>
        <dbReference type="ChEBI" id="CHEBI:30616"/>
        <dbReference type="ChEBI" id="CHEBI:35235"/>
        <dbReference type="ChEBI" id="CHEBI:43474"/>
        <dbReference type="ChEBI" id="CHEBI:58173"/>
        <dbReference type="ChEBI" id="CHEBI:456216"/>
        <dbReference type="EC" id="6.3.2.2"/>
    </reaction>
</comment>
<organism evidence="11 12">
    <name type="scientific">Methylocystis iwaonis</name>
    <dbReference type="NCBI Taxonomy" id="2885079"/>
    <lineage>
        <taxon>Bacteria</taxon>
        <taxon>Pseudomonadati</taxon>
        <taxon>Pseudomonadota</taxon>
        <taxon>Alphaproteobacteria</taxon>
        <taxon>Hyphomicrobiales</taxon>
        <taxon>Methylocystaceae</taxon>
        <taxon>Methylocystis</taxon>
    </lineage>
</organism>
<keyword evidence="6 10" id="KW-0547">Nucleotide-binding</keyword>
<proteinExistence type="inferred from homology"/>
<dbReference type="EMBL" id="AP027142">
    <property type="protein sequence ID" value="BDV33685.1"/>
    <property type="molecule type" value="Genomic_DNA"/>
</dbReference>
<keyword evidence="7 10" id="KW-0067">ATP-binding</keyword>
<evidence type="ECO:0000256" key="7">
    <source>
        <dbReference type="ARBA" id="ARBA00022840"/>
    </source>
</evidence>
<dbReference type="Pfam" id="PF04107">
    <property type="entry name" value="GCS2"/>
    <property type="match status" value="1"/>
</dbReference>
<evidence type="ECO:0000256" key="4">
    <source>
        <dbReference type="ARBA" id="ARBA00022598"/>
    </source>
</evidence>